<sequence length="305" mass="33658">MFAVAATVGDRHQVLTDNQWELLELLLPKSDGRVGRNFSNNRQVVEGMLFRLRTGMPWRDLPEVFGPWQTVWKRHRRYAADGTWDRVLVALTALADATGNLDWVVSVDSTIVRVHQHGANTRRSGAGWPARMVSYEPTDHGIGRSRGGLTTKAHLATDGNGRGLAVLITAGQAADCPVMPAVLDAIAVPRLVGGPPRRNPDLVLADKAYSSAANRELLRSKRIVAVIPQRSDQVANRKRRGRAGGRPPGFDSQAYKGRNVVERAFNKAKHWRGVATRYDKLACTYRAGIVMALTVEWLKLLGDMT</sequence>
<dbReference type="NCBIfam" id="NF033580">
    <property type="entry name" value="transpos_IS5_3"/>
    <property type="match status" value="1"/>
</dbReference>
<evidence type="ECO:0000313" key="3">
    <source>
        <dbReference type="EMBL" id="MFC4376065.1"/>
    </source>
</evidence>
<dbReference type="InterPro" id="IPR002559">
    <property type="entry name" value="Transposase_11"/>
</dbReference>
<accession>A0ABV8VJ31</accession>
<dbReference type="EMBL" id="JBHSDL010000017">
    <property type="protein sequence ID" value="MFC4376065.1"/>
    <property type="molecule type" value="Genomic_DNA"/>
</dbReference>
<evidence type="ECO:0000313" key="4">
    <source>
        <dbReference type="Proteomes" id="UP001595844"/>
    </source>
</evidence>
<dbReference type="InterPro" id="IPR025161">
    <property type="entry name" value="IS402-like_dom"/>
</dbReference>
<dbReference type="Pfam" id="PF01609">
    <property type="entry name" value="DDE_Tnp_1"/>
    <property type="match status" value="1"/>
</dbReference>
<name>A0ABV8VJ31_9NOCA</name>
<dbReference type="Proteomes" id="UP001595844">
    <property type="component" value="Unassembled WGS sequence"/>
</dbReference>
<keyword evidence="4" id="KW-1185">Reference proteome</keyword>
<reference evidence="4" key="1">
    <citation type="journal article" date="2019" name="Int. J. Syst. Evol. Microbiol.">
        <title>The Global Catalogue of Microorganisms (GCM) 10K type strain sequencing project: providing services to taxonomists for standard genome sequencing and annotation.</title>
        <authorList>
            <consortium name="The Broad Institute Genomics Platform"/>
            <consortium name="The Broad Institute Genome Sequencing Center for Infectious Disease"/>
            <person name="Wu L."/>
            <person name="Ma J."/>
        </authorList>
    </citation>
    <scope>NUCLEOTIDE SEQUENCE [LARGE SCALE GENOMIC DNA]</scope>
    <source>
        <strain evidence="4">IBRC-M 10490</strain>
    </source>
</reference>
<organism evidence="3 4">
    <name type="scientific">Nocardia halotolerans</name>
    <dbReference type="NCBI Taxonomy" id="1755878"/>
    <lineage>
        <taxon>Bacteria</taxon>
        <taxon>Bacillati</taxon>
        <taxon>Actinomycetota</taxon>
        <taxon>Actinomycetes</taxon>
        <taxon>Mycobacteriales</taxon>
        <taxon>Nocardiaceae</taxon>
        <taxon>Nocardia</taxon>
    </lineage>
</organism>
<dbReference type="PANTHER" id="PTHR30007">
    <property type="entry name" value="PHP DOMAIN PROTEIN"/>
    <property type="match status" value="1"/>
</dbReference>
<gene>
    <name evidence="3" type="ORF">ACFO5K_18340</name>
</gene>
<dbReference type="PANTHER" id="PTHR30007:SF1">
    <property type="entry name" value="BLR1914 PROTEIN"/>
    <property type="match status" value="1"/>
</dbReference>
<comment type="caution">
    <text evidence="3">The sequence shown here is derived from an EMBL/GenBank/DDBJ whole genome shotgun (WGS) entry which is preliminary data.</text>
</comment>
<protein>
    <submittedName>
        <fullName evidence="3">IS5 family transposase</fullName>
    </submittedName>
</protein>
<evidence type="ECO:0000259" key="2">
    <source>
        <dbReference type="Pfam" id="PF13340"/>
    </source>
</evidence>
<feature type="domain" description="Insertion element IS402-like" evidence="2">
    <location>
        <begin position="15"/>
        <end position="87"/>
    </location>
</feature>
<evidence type="ECO:0000259" key="1">
    <source>
        <dbReference type="Pfam" id="PF01609"/>
    </source>
</evidence>
<dbReference type="RefSeq" id="WP_378564116.1">
    <property type="nucleotide sequence ID" value="NZ_JBHSDL010000017.1"/>
</dbReference>
<feature type="domain" description="Transposase IS4-like" evidence="1">
    <location>
        <begin position="102"/>
        <end position="282"/>
    </location>
</feature>
<dbReference type="Pfam" id="PF13340">
    <property type="entry name" value="DUF4096"/>
    <property type="match status" value="1"/>
</dbReference>
<proteinExistence type="predicted"/>